<evidence type="ECO:0000256" key="6">
    <source>
        <dbReference type="ARBA" id="ARBA00022801"/>
    </source>
</evidence>
<evidence type="ECO:0000259" key="9">
    <source>
        <dbReference type="SMART" id="SM00813"/>
    </source>
</evidence>
<dbReference type="InterPro" id="IPR017853">
    <property type="entry name" value="GH"/>
</dbReference>
<evidence type="ECO:0000256" key="3">
    <source>
        <dbReference type="ARBA" id="ARBA00007186"/>
    </source>
</evidence>
<dbReference type="RefSeq" id="WP_209531566.1">
    <property type="nucleotide sequence ID" value="NZ_JAEEGA010000019.1"/>
</dbReference>
<dbReference type="EC" id="3.2.1.55" evidence="5"/>
<feature type="domain" description="Alpha-L-arabinofuranosidase C-terminal" evidence="9">
    <location>
        <begin position="290"/>
        <end position="490"/>
    </location>
</feature>
<comment type="catalytic activity">
    <reaction evidence="1">
        <text>Hydrolysis of terminal non-reducing alpha-L-arabinofuranoside residues in alpha-L-arabinosides.</text>
        <dbReference type="EC" id="3.2.1.55"/>
    </reaction>
</comment>
<gene>
    <name evidence="10" type="ORF">I6N95_22240</name>
</gene>
<evidence type="ECO:0000313" key="10">
    <source>
        <dbReference type="EMBL" id="MBP1043753.1"/>
    </source>
</evidence>
<evidence type="ECO:0000256" key="2">
    <source>
        <dbReference type="ARBA" id="ARBA00004881"/>
    </source>
</evidence>
<dbReference type="InterPro" id="IPR010720">
    <property type="entry name" value="Alpha-L-AF_C"/>
</dbReference>
<comment type="pathway">
    <text evidence="2">Glycan metabolism.</text>
</comment>
<protein>
    <recommendedName>
        <fullName evidence="5">non-reducing end alpha-L-arabinofuranosidase</fullName>
        <ecNumber evidence="5">3.2.1.55</ecNumber>
    </recommendedName>
</protein>
<dbReference type="SUPFAM" id="SSF51445">
    <property type="entry name" value="(Trans)glycosidases"/>
    <property type="match status" value="1"/>
</dbReference>
<dbReference type="AlphaFoldDB" id="A0A940SYU3"/>
<dbReference type="Proteomes" id="UP000674938">
    <property type="component" value="Unassembled WGS sequence"/>
</dbReference>
<sequence length="499" mass="57143">MKAGIKVNRQQEIGIIDERLYSSFLEHMGRAVYEGVYEPSHKTSDGEGFRQDVSTLCQALKIPMIRYPGGNFVSGYEWQDGIGPKEQRPVRLELAWQSIETNQFGLHEFMNWCQKIGSQAMMAVNLGTRGISEARNLLEYCNFSSGTYWSDLRRKNGQEEPFAIKTWCLGNEMDGPWQIGHKTAEEYGRLAEETAKVMKLVDPTIELVVCGSSFREMPTYGEWEQTVLRHTYEHVDYLSLHQYYGNQEDDIGKYLARAVEMSQFIQEVTDICDQIQKEKQSDKQMMLSFDEWNIWYHTLESDKEQALWQEAPPLLQDIYTFEDALLLGSMLITLLKHADRVKIACLAQLVNVIAPIMTEKEGPAWKQTIYYPFQQVSHYGRGVALATELAVDHYVVEGIGEIPFVDSVTVYQPDDQTLTIFAINRHQTSAMEVELVVEEFVVEGVMGSSELAGYDLKAINTKDQQRVVPCEVENYYLEGQSLQLTLAPLSWNVIRLKVK</sequence>
<dbReference type="PANTHER" id="PTHR43576">
    <property type="entry name" value="ALPHA-L-ARABINOFURANOSIDASE C-RELATED"/>
    <property type="match status" value="1"/>
</dbReference>
<dbReference type="Gene3D" id="3.20.20.80">
    <property type="entry name" value="Glycosidases"/>
    <property type="match status" value="1"/>
</dbReference>
<accession>A0A940SYU3</accession>
<dbReference type="PANTHER" id="PTHR43576:SF3">
    <property type="entry name" value="ALPHA-L-ARABINOFURANOSIDASE C"/>
    <property type="match status" value="1"/>
</dbReference>
<dbReference type="Pfam" id="PF22848">
    <property type="entry name" value="ASD1_dom"/>
    <property type="match status" value="1"/>
</dbReference>
<comment type="caution">
    <text evidence="10">The sequence shown here is derived from an EMBL/GenBank/DDBJ whole genome shotgun (WGS) entry which is preliminary data.</text>
</comment>
<name>A0A940SYU3_9ENTE</name>
<dbReference type="InterPro" id="IPR055235">
    <property type="entry name" value="ASD1_cat"/>
</dbReference>
<evidence type="ECO:0000256" key="1">
    <source>
        <dbReference type="ARBA" id="ARBA00001462"/>
    </source>
</evidence>
<dbReference type="GO" id="GO:0046373">
    <property type="term" value="P:L-arabinose metabolic process"/>
    <property type="evidence" value="ECO:0007669"/>
    <property type="project" value="InterPro"/>
</dbReference>
<keyword evidence="8" id="KW-0326">Glycosidase</keyword>
<dbReference type="InterPro" id="IPR013780">
    <property type="entry name" value="Glyco_hydro_b"/>
</dbReference>
<reference evidence="10" key="1">
    <citation type="submission" date="2020-12" db="EMBL/GenBank/DDBJ databases">
        <title>Vagococcus allomyrinae sp. nov. and Enterococcus lavae sp. nov., isolated from the larvae of Allomyrina dichotoma.</title>
        <authorList>
            <person name="Lee S.D."/>
        </authorList>
    </citation>
    <scope>NUCLEOTIDE SEQUENCE</scope>
    <source>
        <strain evidence="10">BWB3-3</strain>
    </source>
</reference>
<evidence type="ECO:0000313" key="11">
    <source>
        <dbReference type="Proteomes" id="UP000674938"/>
    </source>
</evidence>
<keyword evidence="7" id="KW-0119">Carbohydrate metabolism</keyword>
<organism evidence="10 11">
    <name type="scientific">Vagococcus allomyrinae</name>
    <dbReference type="NCBI Taxonomy" id="2794353"/>
    <lineage>
        <taxon>Bacteria</taxon>
        <taxon>Bacillati</taxon>
        <taxon>Bacillota</taxon>
        <taxon>Bacilli</taxon>
        <taxon>Lactobacillales</taxon>
        <taxon>Enterococcaceae</taxon>
        <taxon>Vagococcus</taxon>
    </lineage>
</organism>
<evidence type="ECO:0000256" key="5">
    <source>
        <dbReference type="ARBA" id="ARBA00012670"/>
    </source>
</evidence>
<dbReference type="Pfam" id="PF06964">
    <property type="entry name" value="Alpha-L-AF_C"/>
    <property type="match status" value="1"/>
</dbReference>
<dbReference type="SMART" id="SM00813">
    <property type="entry name" value="Alpha-L-AF_C"/>
    <property type="match status" value="1"/>
</dbReference>
<dbReference type="SUPFAM" id="SSF51011">
    <property type="entry name" value="Glycosyl hydrolase domain"/>
    <property type="match status" value="1"/>
</dbReference>
<dbReference type="GO" id="GO:0046556">
    <property type="term" value="F:alpha-L-arabinofuranosidase activity"/>
    <property type="evidence" value="ECO:0007669"/>
    <property type="project" value="UniProtKB-EC"/>
</dbReference>
<keyword evidence="11" id="KW-1185">Reference proteome</keyword>
<keyword evidence="6" id="KW-0378">Hydrolase</keyword>
<evidence type="ECO:0000256" key="7">
    <source>
        <dbReference type="ARBA" id="ARBA00023277"/>
    </source>
</evidence>
<dbReference type="Gene3D" id="2.60.40.1180">
    <property type="entry name" value="Golgi alpha-mannosidase II"/>
    <property type="match status" value="1"/>
</dbReference>
<evidence type="ECO:0000256" key="4">
    <source>
        <dbReference type="ARBA" id="ARBA00011165"/>
    </source>
</evidence>
<proteinExistence type="inferred from homology"/>
<dbReference type="GO" id="GO:0000272">
    <property type="term" value="P:polysaccharide catabolic process"/>
    <property type="evidence" value="ECO:0007669"/>
    <property type="project" value="TreeGrafter"/>
</dbReference>
<comment type="similarity">
    <text evidence="3">Belongs to the glycosyl hydrolase 51 family.</text>
</comment>
<evidence type="ECO:0000256" key="8">
    <source>
        <dbReference type="ARBA" id="ARBA00023295"/>
    </source>
</evidence>
<dbReference type="EMBL" id="JAEEGA010000019">
    <property type="protein sequence ID" value="MBP1043753.1"/>
    <property type="molecule type" value="Genomic_DNA"/>
</dbReference>
<comment type="subunit">
    <text evidence="4">Homohexamer; trimer of dimers.</text>
</comment>